<dbReference type="InterPro" id="IPR027707">
    <property type="entry name" value="TNNT"/>
</dbReference>
<evidence type="ECO:0000256" key="2">
    <source>
        <dbReference type="SAM" id="MobiDB-lite"/>
    </source>
</evidence>
<evidence type="ECO:0000313" key="4">
    <source>
        <dbReference type="WBParaSite" id="mrna-Wban_00797"/>
    </source>
</evidence>
<organism evidence="3 4">
    <name type="scientific">Wuchereria bancrofti</name>
    <dbReference type="NCBI Taxonomy" id="6293"/>
    <lineage>
        <taxon>Eukaryota</taxon>
        <taxon>Metazoa</taxon>
        <taxon>Ecdysozoa</taxon>
        <taxon>Nematoda</taxon>
        <taxon>Chromadorea</taxon>
        <taxon>Rhabditida</taxon>
        <taxon>Spirurina</taxon>
        <taxon>Spiruromorpha</taxon>
        <taxon>Filarioidea</taxon>
        <taxon>Onchocercidae</taxon>
        <taxon>Wuchereria</taxon>
    </lineage>
</organism>
<dbReference type="GO" id="GO:0006936">
    <property type="term" value="P:muscle contraction"/>
    <property type="evidence" value="ECO:0007669"/>
    <property type="project" value="TreeGrafter"/>
</dbReference>
<feature type="region of interest" description="Disordered" evidence="2">
    <location>
        <begin position="225"/>
        <end position="289"/>
    </location>
</feature>
<feature type="compositionally biased region" description="Low complexity" evidence="2">
    <location>
        <begin position="259"/>
        <end position="271"/>
    </location>
</feature>
<dbReference type="GO" id="GO:0045214">
    <property type="term" value="P:sarcomere organization"/>
    <property type="evidence" value="ECO:0007669"/>
    <property type="project" value="TreeGrafter"/>
</dbReference>
<dbReference type="InterPro" id="IPR038077">
    <property type="entry name" value="Troponin_sf"/>
</dbReference>
<reference evidence="3" key="2">
    <citation type="journal article" date="2016" name="Mol. Ecol.">
        <title>Population genomics of the filarial nematode parasite Wuchereria bancrofti from mosquitoes.</title>
        <authorList>
            <person name="Small S.T."/>
            <person name="Reimer L.J."/>
            <person name="Tisch D.J."/>
            <person name="King C.L."/>
            <person name="Christensen B.M."/>
            <person name="Siba P.M."/>
            <person name="Kazura J.W."/>
            <person name="Serre D."/>
            <person name="Zimmerman P.A."/>
        </authorList>
    </citation>
    <scope>NUCLEOTIDE SEQUENCE</scope>
    <source>
        <strain evidence="3">pt0022</strain>
    </source>
</reference>
<feature type="compositionally biased region" description="Low complexity" evidence="2">
    <location>
        <begin position="756"/>
        <end position="766"/>
    </location>
</feature>
<comment type="similarity">
    <text evidence="1">Belongs to the troponin T family.</text>
</comment>
<dbReference type="GO" id="GO:0005861">
    <property type="term" value="C:troponin complex"/>
    <property type="evidence" value="ECO:0007669"/>
    <property type="project" value="InterPro"/>
</dbReference>
<feature type="region of interest" description="Disordered" evidence="2">
    <location>
        <begin position="751"/>
        <end position="811"/>
    </location>
</feature>
<name>A0AAF5PHS6_WUCBA</name>
<feature type="compositionally biased region" description="Low complexity" evidence="2">
    <location>
        <begin position="388"/>
        <end position="401"/>
    </location>
</feature>
<feature type="compositionally biased region" description="Acidic residues" evidence="2">
    <location>
        <begin position="1313"/>
        <end position="1333"/>
    </location>
</feature>
<evidence type="ECO:0000313" key="3">
    <source>
        <dbReference type="Proteomes" id="UP000093561"/>
    </source>
</evidence>
<protein>
    <submittedName>
        <fullName evidence="4">Uncharacterized protein</fullName>
    </submittedName>
</protein>
<dbReference type="SUPFAM" id="SSF90250">
    <property type="entry name" value="Troponin coil-coiled subunits"/>
    <property type="match status" value="1"/>
</dbReference>
<dbReference type="Proteomes" id="UP000093561">
    <property type="component" value="Unassembled WGS sequence"/>
</dbReference>
<feature type="region of interest" description="Disordered" evidence="2">
    <location>
        <begin position="375"/>
        <end position="404"/>
    </location>
</feature>
<dbReference type="GO" id="GO:0006937">
    <property type="term" value="P:regulation of muscle contraction"/>
    <property type="evidence" value="ECO:0007669"/>
    <property type="project" value="InterPro"/>
</dbReference>
<feature type="compositionally biased region" description="Basic and acidic residues" evidence="2">
    <location>
        <begin position="797"/>
        <end position="811"/>
    </location>
</feature>
<feature type="region of interest" description="Disordered" evidence="2">
    <location>
        <begin position="1092"/>
        <end position="1126"/>
    </location>
</feature>
<feature type="region of interest" description="Disordered" evidence="2">
    <location>
        <begin position="975"/>
        <end position="1011"/>
    </location>
</feature>
<reference evidence="3" key="1">
    <citation type="submission" date="2015-03" db="EMBL/GenBank/DDBJ databases">
        <title>Wuchereria bancrofti Genome Sequencing Papua New Guinea Strain.</title>
        <authorList>
            <person name="Small S.T."/>
            <person name="Serre D."/>
            <person name="Zimmerman P.A."/>
        </authorList>
    </citation>
    <scope>NUCLEOTIDE SEQUENCE [LARGE SCALE GENOMIC DNA]</scope>
    <source>
        <strain evidence="3">pt0022</strain>
    </source>
</reference>
<dbReference type="PANTHER" id="PTHR11521:SF1">
    <property type="entry name" value="TROPONIN T, SKELETAL MUSCLE"/>
    <property type="match status" value="1"/>
</dbReference>
<evidence type="ECO:0000256" key="1">
    <source>
        <dbReference type="ARBA" id="ARBA00008330"/>
    </source>
</evidence>
<feature type="compositionally biased region" description="Basic and acidic residues" evidence="2">
    <location>
        <begin position="1092"/>
        <end position="1118"/>
    </location>
</feature>
<dbReference type="WBParaSite" id="mrna-Wban_00797">
    <property type="protein sequence ID" value="mrna-Wban_00797"/>
    <property type="gene ID" value="Wban_00797"/>
</dbReference>
<dbReference type="Gene3D" id="1.20.5.350">
    <property type="match status" value="1"/>
</dbReference>
<dbReference type="InterPro" id="IPR001978">
    <property type="entry name" value="Troponin"/>
</dbReference>
<accession>A0AAF5PHS6</accession>
<feature type="compositionally biased region" description="Basic and acidic residues" evidence="2">
    <location>
        <begin position="274"/>
        <end position="284"/>
    </location>
</feature>
<sequence>MHENVPSRKIGTTTPYMSTNMHLNMTRGSYFTEIYKNDLINGHTEQKVSSSDGSGNNLNRYRSYDFKPLHAENTSERFSMNEQTAFDIVPNIIKSGFMDTTNRGYAAKNFITPFSMKPAGVGQNSFTSFVSDQHDVMRTQTSHTKRAESFNYKLSMTTIPFKISNEHNRSGQDNPQNWIVSRHEYMKRLLQAHQIVDELLKARGLIPNNEMDYLYSWGQKMNQEPKAKERNTLDVSGPVAPKNAGGLDISGASQLRSTSNASDSGLSLGGDSENDLRGSPKLQERNSQNFMVKLLTSKKQGTGSIESVKVNVVKTREHMDVYLKLIIRKPQHCWLYMNVKIRLKKKETISEKTIHSSATTDSKGCNKGWQMVDDQTQQTKNRNQVHTSAKSSEKNSSNQNKRLNRDHKMALEQLASTRGQKSSTTKSIERQMDKKHNAFLSKPKCENVDVCCCFVNKLCCPHKAIISLSVVRCATVKQKNITVDGKEFLNKAEKETKLKCNGDSVGAFLLAKTGRPPFHLSMLQNMEKNKIIAAQKEDKVIESNENMIEVEKDILDLSKTKKHFKFPIPIKASRKKLKGLEESSTLFSVSHTKKIASNQARKTSASNKQATVSKNLCLQSKLPQLETAVKVPVRSHKIKITKQVMGKQITDSMKHQHEILMKANNPSVLKKKECLEVEKAQKALQNYTTVTTKGYQKILRSVTKSESNVITEFKHNADTDIRRAREHLKRINFNRTGVNLESSTSFVHRINDDPLNSEQSSSVLSVVKKKENKKVSGTKIDKDSKNRPAETPTTSTEQERYRDGRTTTERNSDILDRELINAYRRTQRIPKPQAKIPAWDDYDEQKQATDNMRNPPKLRHGTLSTTSPLPCFIRARTPTLIDVAVTLSTAVPITAVLRHVPSNHVPVVNPRFKSVLSSGGGITTTGSLQQHSPSSQFGVTLKRVDRAIVKKSKSRGAITQSAPKKPWIPKWRRIQRTEEEEETETIPVSEVNKDEHRSDSDEEEKQIPIRFSSQVVTEKNGRDMTEAEKAMMVAKRRQIEEETAKLQKYKEKRQVEREREEEELRKLKEKKERRKLEREEEERQLQERLMQEERRRKQEEEERKAKIEAEKLKKDNERRKRQQMLSSQFTNTALGQMRRNFVIPEKSDRTDKFGNIVQAKQEMNMTKEQQEEAKRNYLVYVKHTMEFRKIEPTELREKIRQLHQRICKLEADKYDLEKRHERQEYDLRELNERQRQVARNKAFKKGLDPADTNSIHPPKVSIISKYDRQIDRRNFRERRAMFENKTAYPCFPNVLPPPTVYEKVILSDHKPDEPEDEDDEVDEQEEEGDEEEE</sequence>
<proteinExistence type="inferred from homology"/>
<dbReference type="Pfam" id="PF00992">
    <property type="entry name" value="Troponin"/>
    <property type="match status" value="1"/>
</dbReference>
<feature type="compositionally biased region" description="Basic and acidic residues" evidence="2">
    <location>
        <begin position="779"/>
        <end position="788"/>
    </location>
</feature>
<dbReference type="PANTHER" id="PTHR11521">
    <property type="entry name" value="TROPONIN T"/>
    <property type="match status" value="1"/>
</dbReference>
<feature type="region of interest" description="Disordered" evidence="2">
    <location>
        <begin position="1303"/>
        <end position="1333"/>
    </location>
</feature>
<dbReference type="GO" id="GO:0005523">
    <property type="term" value="F:tropomyosin binding"/>
    <property type="evidence" value="ECO:0007669"/>
    <property type="project" value="TreeGrafter"/>
</dbReference>
<reference evidence="4" key="3">
    <citation type="submission" date="2024-02" db="UniProtKB">
        <authorList>
            <consortium name="WormBaseParasite"/>
        </authorList>
    </citation>
    <scope>IDENTIFICATION</scope>
    <source>
        <strain evidence="4">pt0022</strain>
    </source>
</reference>
<feature type="compositionally biased region" description="Polar residues" evidence="2">
    <location>
        <begin position="375"/>
        <end position="387"/>
    </location>
</feature>